<dbReference type="PANTHER" id="PTHR37984">
    <property type="entry name" value="PROTEIN CBG26694"/>
    <property type="match status" value="1"/>
</dbReference>
<evidence type="ECO:0000313" key="2">
    <source>
        <dbReference type="Proteomes" id="UP000504629"/>
    </source>
</evidence>
<dbReference type="Proteomes" id="UP000504629">
    <property type="component" value="Unplaced"/>
</dbReference>
<dbReference type="GO" id="GO:0015074">
    <property type="term" value="P:DNA integration"/>
    <property type="evidence" value="ECO:0007669"/>
    <property type="project" value="InterPro"/>
</dbReference>
<dbReference type="RefSeq" id="XP_028032646.1">
    <property type="nucleotide sequence ID" value="XM_028176845.1"/>
</dbReference>
<dbReference type="SUPFAM" id="SSF53098">
    <property type="entry name" value="Ribonuclease H-like"/>
    <property type="match status" value="1"/>
</dbReference>
<dbReference type="PROSITE" id="PS50994">
    <property type="entry name" value="INTEGRASE"/>
    <property type="match status" value="1"/>
</dbReference>
<dbReference type="GeneID" id="114244899"/>
<dbReference type="GO" id="GO:0003676">
    <property type="term" value="F:nucleic acid binding"/>
    <property type="evidence" value="ECO:0007669"/>
    <property type="project" value="InterPro"/>
</dbReference>
<dbReference type="InterPro" id="IPR036397">
    <property type="entry name" value="RNaseH_sf"/>
</dbReference>
<dbReference type="InterPro" id="IPR012337">
    <property type="entry name" value="RNaseH-like_sf"/>
</dbReference>
<reference evidence="3" key="1">
    <citation type="submission" date="2025-08" db="UniProtKB">
        <authorList>
            <consortium name="RefSeq"/>
        </authorList>
    </citation>
    <scope>IDENTIFICATION</scope>
    <source>
        <tissue evidence="3">Silk gland</tissue>
    </source>
</reference>
<dbReference type="InterPro" id="IPR001584">
    <property type="entry name" value="Integrase_cat-core"/>
</dbReference>
<dbReference type="Gene3D" id="3.30.420.10">
    <property type="entry name" value="Ribonuclease H-like superfamily/Ribonuclease H"/>
    <property type="match status" value="1"/>
</dbReference>
<gene>
    <name evidence="3" type="primary">LOC114244899</name>
</gene>
<name>A0A6J2JS65_BOMMA</name>
<dbReference type="KEGG" id="bman:114244899"/>
<dbReference type="AlphaFoldDB" id="A0A6J2JS65"/>
<proteinExistence type="predicted"/>
<evidence type="ECO:0000313" key="3">
    <source>
        <dbReference type="RefSeq" id="XP_028032646.1"/>
    </source>
</evidence>
<organism evidence="2 3">
    <name type="scientific">Bombyx mandarina</name>
    <name type="common">Wild silk moth</name>
    <name type="synonym">Wild silkworm</name>
    <dbReference type="NCBI Taxonomy" id="7092"/>
    <lineage>
        <taxon>Eukaryota</taxon>
        <taxon>Metazoa</taxon>
        <taxon>Ecdysozoa</taxon>
        <taxon>Arthropoda</taxon>
        <taxon>Hexapoda</taxon>
        <taxon>Insecta</taxon>
        <taxon>Pterygota</taxon>
        <taxon>Neoptera</taxon>
        <taxon>Endopterygota</taxon>
        <taxon>Lepidoptera</taxon>
        <taxon>Glossata</taxon>
        <taxon>Ditrysia</taxon>
        <taxon>Bombycoidea</taxon>
        <taxon>Bombycidae</taxon>
        <taxon>Bombycinae</taxon>
        <taxon>Bombyx</taxon>
    </lineage>
</organism>
<keyword evidence="2" id="KW-1185">Reference proteome</keyword>
<evidence type="ECO:0000259" key="1">
    <source>
        <dbReference type="PROSITE" id="PS50994"/>
    </source>
</evidence>
<dbReference type="InterPro" id="IPR050951">
    <property type="entry name" value="Retrovirus_Pol_polyprotein"/>
</dbReference>
<dbReference type="PANTHER" id="PTHR37984:SF5">
    <property type="entry name" value="PROTEIN NYNRIN-LIKE"/>
    <property type="match status" value="1"/>
</dbReference>
<feature type="domain" description="Integrase catalytic" evidence="1">
    <location>
        <begin position="1"/>
        <end position="85"/>
    </location>
</feature>
<accession>A0A6J2JS65</accession>
<dbReference type="OrthoDB" id="417598at2759"/>
<protein>
    <submittedName>
        <fullName evidence="3">Uncharacterized protein LOC114244899</fullName>
    </submittedName>
</protein>
<sequence>MFESVRFRNWTNDIGSEIHFITPEMHNENGQAERYCRTVLNMIRVEIVIRQNKWSDALWRIQLVLNCTKHKTTNTSPMQLLIGIDGATPAIRCLVRDVALENNNSNREALRELQRQAASNHLEQNRRKQDAYVNKNRKVIKLFKVNDLVFVAKVAQMTGKLDSGMRGPYRVLHTLPRGRYELQLLGGAYGKTTQAAGEYMVLWRGEWSPEACGAFFNTNDDIIEQPDRDAVHTVSPASSEVEDGHDIKVNVDVHQSGEAVLEATPS</sequence>